<feature type="binding site" evidence="5">
    <location>
        <position position="149"/>
    </location>
    <ligand>
        <name>chlorophyll a</name>
        <dbReference type="ChEBI" id="CHEBI:58416"/>
        <label>1</label>
    </ligand>
</feature>
<keyword evidence="4" id="KW-0934">Plastid</keyword>
<feature type="binding site" evidence="5">
    <location>
        <position position="230"/>
    </location>
    <ligand>
        <name>chlorophyll a</name>
        <dbReference type="ChEBI" id="CHEBI:58416"/>
        <label>1</label>
    </ligand>
</feature>
<dbReference type="GO" id="GO:0016020">
    <property type="term" value="C:membrane"/>
    <property type="evidence" value="ECO:0007669"/>
    <property type="project" value="InterPro"/>
</dbReference>
<evidence type="ECO:0000313" key="8">
    <source>
        <dbReference type="EMBL" id="CAE7420092.1"/>
    </source>
</evidence>
<dbReference type="Gene3D" id="1.10.3460.10">
    <property type="entry name" value="Chlorophyll a/b binding protein domain"/>
    <property type="match status" value="1"/>
</dbReference>
<evidence type="ECO:0000256" key="6">
    <source>
        <dbReference type="SAM" id="MobiDB-lite"/>
    </source>
</evidence>
<dbReference type="GO" id="GO:0009765">
    <property type="term" value="P:photosynthesis, light harvesting"/>
    <property type="evidence" value="ECO:0007669"/>
    <property type="project" value="InterPro"/>
</dbReference>
<keyword evidence="9" id="KW-1185">Reference proteome</keyword>
<feature type="chain" id="PRO_5032556581" evidence="7">
    <location>
        <begin position="22"/>
        <end position="623"/>
    </location>
</feature>
<evidence type="ECO:0000256" key="3">
    <source>
        <dbReference type="ARBA" id="ARBA00022531"/>
    </source>
</evidence>
<dbReference type="Proteomes" id="UP000601435">
    <property type="component" value="Unassembled WGS sequence"/>
</dbReference>
<organism evidence="8 9">
    <name type="scientific">Symbiodinium necroappetens</name>
    <dbReference type="NCBI Taxonomy" id="1628268"/>
    <lineage>
        <taxon>Eukaryota</taxon>
        <taxon>Sar</taxon>
        <taxon>Alveolata</taxon>
        <taxon>Dinophyceae</taxon>
        <taxon>Suessiales</taxon>
        <taxon>Symbiodiniaceae</taxon>
        <taxon>Symbiodinium</taxon>
    </lineage>
</organism>
<dbReference type="EMBL" id="CAJNJA010018316">
    <property type="protein sequence ID" value="CAE7420092.1"/>
    <property type="molecule type" value="Genomic_DNA"/>
</dbReference>
<feature type="binding site" evidence="5">
    <location>
        <position position="125"/>
    </location>
    <ligand>
        <name>chlorophyll a</name>
        <dbReference type="ChEBI" id="CHEBI:58416"/>
        <label>1</label>
    </ligand>
</feature>
<keyword evidence="5" id="KW-0148">Chlorophyll</keyword>
<keyword evidence="2" id="KW-0150">Chloroplast</keyword>
<evidence type="ECO:0000313" key="9">
    <source>
        <dbReference type="Proteomes" id="UP000601435"/>
    </source>
</evidence>
<accession>A0A812R5B6</accession>
<evidence type="ECO:0000256" key="1">
    <source>
        <dbReference type="ARBA" id="ARBA00004229"/>
    </source>
</evidence>
<feature type="compositionally biased region" description="Basic and acidic residues" evidence="6">
    <location>
        <begin position="458"/>
        <end position="472"/>
    </location>
</feature>
<feature type="region of interest" description="Disordered" evidence="6">
    <location>
        <begin position="446"/>
        <end position="479"/>
    </location>
</feature>
<comment type="subcellular location">
    <subcellularLocation>
        <location evidence="1">Plastid</location>
        <location evidence="1">Chloroplast</location>
    </subcellularLocation>
</comment>
<evidence type="ECO:0000256" key="4">
    <source>
        <dbReference type="ARBA" id="ARBA00022640"/>
    </source>
</evidence>
<name>A0A812R5B6_9DINO</name>
<reference evidence="8" key="1">
    <citation type="submission" date="2021-02" db="EMBL/GenBank/DDBJ databases">
        <authorList>
            <person name="Dougan E. K."/>
            <person name="Rhodes N."/>
            <person name="Thang M."/>
            <person name="Chan C."/>
        </authorList>
    </citation>
    <scope>NUCLEOTIDE SEQUENCE</scope>
</reference>
<feature type="signal peptide" evidence="7">
    <location>
        <begin position="1"/>
        <end position="21"/>
    </location>
</feature>
<feature type="binding site" evidence="5">
    <location>
        <position position="236"/>
    </location>
    <ligand>
        <name>chlorophyll a</name>
        <dbReference type="ChEBI" id="CHEBI:58416"/>
        <label>1</label>
    </ligand>
</feature>
<feature type="binding site" evidence="5">
    <location>
        <position position="146"/>
    </location>
    <ligand>
        <name>chlorophyll a</name>
        <dbReference type="ChEBI" id="CHEBI:58416"/>
        <label>1</label>
    </ligand>
</feature>
<feature type="non-terminal residue" evidence="8">
    <location>
        <position position="1"/>
    </location>
</feature>
<dbReference type="AlphaFoldDB" id="A0A812R5B6"/>
<dbReference type="InterPro" id="IPR001344">
    <property type="entry name" value="Chloro_AB-bd_pln"/>
</dbReference>
<feature type="binding site" evidence="5">
    <location>
        <position position="231"/>
    </location>
    <ligand>
        <name>chlorophyll a</name>
        <dbReference type="ChEBI" id="CHEBI:58416"/>
        <label>1</label>
    </ligand>
</feature>
<keyword evidence="3" id="KW-0602">Photosynthesis</keyword>
<evidence type="ECO:0000256" key="5">
    <source>
        <dbReference type="PIRSR" id="PIRSR601344-1"/>
    </source>
</evidence>
<feature type="binding site" description="axial binding residue" evidence="5">
    <location>
        <position position="234"/>
    </location>
    <ligand>
        <name>chlorophyll a</name>
        <dbReference type="ChEBI" id="CHEBI:58416"/>
        <label>5</label>
    </ligand>
    <ligandPart>
        <name>Mg</name>
        <dbReference type="ChEBI" id="CHEBI:25107"/>
    </ligandPart>
</feature>
<evidence type="ECO:0000256" key="7">
    <source>
        <dbReference type="SAM" id="SignalP"/>
    </source>
</evidence>
<sequence>MAQSRKCAALAAGSAAVVLLGAPAFTTSPVGSESLASAPRSYGQAHTQGASVGAAGASACSVASMTGLLALGAVGASRAKVARAAVLTKDDQGRFRFEAPEVPLVPQEQPGAVAPLGFFDPLGFSKSGLMTFPGDSTGFKHLRAAEIKHGRFAMMAATGSLFATFVKFPGFEDVPTGLAALSNPKGLEGFSLLFFLIAGHEAVTWKPVKEPGSFGDPFKWNQFTSEMRTKELNNGRIAMFAIIGQIAAELQTGKPGVQRKLVLEPPAFQFFLMSKALPGPQAANYNDFKQWMQRYGHSGHDDDVSSFQKYLEFMEYKKTSKEQTPDEAQGYQDFSKYLTGHGGGPVDFQEYMDYDKYMAKHEQYEDFSKYMTMQGGSTPSFDEYLNFQQYTAGQQAPAAPDYQHYLNVPKFTSGGKDVPQDFQHMAEFQHYLKSHGGQTPVSFAADEANKSKSKSSHSHHEQAAEEAPKPKAQEPAQSSGYMDYQKYMSGDWSKYMGGSGGSGMGGMNFQQYMDYQKYMQGHASSGGSYQQQYMDYSKYVHGQGHKAMDFKQYMDFQKYMKQSGNSQAGPVSFMDYSQYTGGAADYQKYMDFKKDMDWQQYMNYQQFMSGASLIVVQLFGEGL</sequence>
<protein>
    <submittedName>
        <fullName evidence="8">FCPF protein</fullName>
    </submittedName>
</protein>
<evidence type="ECO:0000256" key="2">
    <source>
        <dbReference type="ARBA" id="ARBA00022528"/>
    </source>
</evidence>
<dbReference type="GO" id="GO:0009507">
    <property type="term" value="C:chloroplast"/>
    <property type="evidence" value="ECO:0007669"/>
    <property type="project" value="UniProtKB-SubCell"/>
</dbReference>
<dbReference type="SUPFAM" id="SSF103511">
    <property type="entry name" value="Chlorophyll a-b binding protein"/>
    <property type="match status" value="1"/>
</dbReference>
<feature type="binding site" description="axial binding residue" evidence="5">
    <location>
        <position position="151"/>
    </location>
    <ligand>
        <name>chlorophyll b</name>
        <dbReference type="ChEBI" id="CHEBI:61721"/>
        <label>1</label>
    </ligand>
    <ligandPart>
        <name>Mg</name>
        <dbReference type="ChEBI" id="CHEBI:25107"/>
    </ligandPart>
</feature>
<gene>
    <name evidence="8" type="primary">FCPF</name>
    <name evidence="8" type="ORF">SNEC2469_LOCUS11532</name>
</gene>
<comment type="caution">
    <text evidence="8">The sequence shown here is derived from an EMBL/GenBank/DDBJ whole genome shotgun (WGS) entry which is preliminary data.</text>
</comment>
<dbReference type="OrthoDB" id="443702at2759"/>
<proteinExistence type="predicted"/>
<dbReference type="InterPro" id="IPR022796">
    <property type="entry name" value="Chloroa_b-bind"/>
</dbReference>
<dbReference type="GO" id="GO:0016168">
    <property type="term" value="F:chlorophyll binding"/>
    <property type="evidence" value="ECO:0007669"/>
    <property type="project" value="UniProtKB-KW"/>
</dbReference>
<dbReference type="Pfam" id="PF00504">
    <property type="entry name" value="Chloroa_b-bind"/>
    <property type="match status" value="1"/>
</dbReference>
<keyword evidence="5" id="KW-0157">Chromophore</keyword>
<dbReference type="PANTHER" id="PTHR21649">
    <property type="entry name" value="CHLOROPHYLL A/B BINDING PROTEIN"/>
    <property type="match status" value="1"/>
</dbReference>
<keyword evidence="7" id="KW-0732">Signal</keyword>